<dbReference type="InterPro" id="IPR013249">
    <property type="entry name" value="RNA_pol_sigma70_r4_t2"/>
</dbReference>
<dbReference type="GO" id="GO:0006352">
    <property type="term" value="P:DNA-templated transcription initiation"/>
    <property type="evidence" value="ECO:0007669"/>
    <property type="project" value="InterPro"/>
</dbReference>
<accession>A0A1I4MLJ4</accession>
<organism evidence="7 8">
    <name type="scientific">Methylorubrum salsuginis</name>
    <dbReference type="NCBI Taxonomy" id="414703"/>
    <lineage>
        <taxon>Bacteria</taxon>
        <taxon>Pseudomonadati</taxon>
        <taxon>Pseudomonadota</taxon>
        <taxon>Alphaproteobacteria</taxon>
        <taxon>Hyphomicrobiales</taxon>
        <taxon>Methylobacteriaceae</taxon>
        <taxon>Methylorubrum</taxon>
    </lineage>
</organism>
<dbReference type="PANTHER" id="PTHR43133:SF63">
    <property type="entry name" value="RNA POLYMERASE SIGMA FACTOR FECI-RELATED"/>
    <property type="match status" value="1"/>
</dbReference>
<evidence type="ECO:0000259" key="5">
    <source>
        <dbReference type="Pfam" id="PF04542"/>
    </source>
</evidence>
<dbReference type="OrthoDB" id="9794372at2"/>
<dbReference type="STRING" id="414703.SAMN04488125_1404"/>
<feature type="domain" description="RNA polymerase sigma-70 region 2" evidence="5">
    <location>
        <begin position="15"/>
        <end position="74"/>
    </location>
</feature>
<dbReference type="Gene3D" id="1.10.1740.10">
    <property type="match status" value="1"/>
</dbReference>
<evidence type="ECO:0000256" key="3">
    <source>
        <dbReference type="ARBA" id="ARBA00023082"/>
    </source>
</evidence>
<keyword evidence="8" id="KW-1185">Reference proteome</keyword>
<dbReference type="GO" id="GO:0016987">
    <property type="term" value="F:sigma factor activity"/>
    <property type="evidence" value="ECO:0007669"/>
    <property type="project" value="UniProtKB-KW"/>
</dbReference>
<dbReference type="SUPFAM" id="SSF88659">
    <property type="entry name" value="Sigma3 and sigma4 domains of RNA polymerase sigma factors"/>
    <property type="match status" value="1"/>
</dbReference>
<dbReference type="EMBL" id="FOSV01000040">
    <property type="protein sequence ID" value="SFM03940.1"/>
    <property type="molecule type" value="Genomic_DNA"/>
</dbReference>
<dbReference type="InterPro" id="IPR039425">
    <property type="entry name" value="RNA_pol_sigma-70-like"/>
</dbReference>
<dbReference type="RefSeq" id="WP_091951966.1">
    <property type="nucleotide sequence ID" value="NZ_FOSV01000040.1"/>
</dbReference>
<dbReference type="InterPro" id="IPR036388">
    <property type="entry name" value="WH-like_DNA-bd_sf"/>
</dbReference>
<dbReference type="InterPro" id="IPR013325">
    <property type="entry name" value="RNA_pol_sigma_r2"/>
</dbReference>
<dbReference type="SUPFAM" id="SSF88946">
    <property type="entry name" value="Sigma2 domain of RNA polymerase sigma factors"/>
    <property type="match status" value="1"/>
</dbReference>
<proteinExistence type="inferred from homology"/>
<evidence type="ECO:0000256" key="2">
    <source>
        <dbReference type="ARBA" id="ARBA00023015"/>
    </source>
</evidence>
<keyword evidence="2" id="KW-0805">Transcription regulation</keyword>
<evidence type="ECO:0000313" key="7">
    <source>
        <dbReference type="EMBL" id="SFM03940.1"/>
    </source>
</evidence>
<evidence type="ECO:0000313" key="8">
    <source>
        <dbReference type="Proteomes" id="UP000198804"/>
    </source>
</evidence>
<dbReference type="Gene3D" id="1.10.10.10">
    <property type="entry name" value="Winged helix-like DNA-binding domain superfamily/Winged helix DNA-binding domain"/>
    <property type="match status" value="1"/>
</dbReference>
<dbReference type="InterPro" id="IPR013324">
    <property type="entry name" value="RNA_pol_sigma_r3/r4-like"/>
</dbReference>
<keyword evidence="3" id="KW-0731">Sigma factor</keyword>
<dbReference type="Pfam" id="PF08281">
    <property type="entry name" value="Sigma70_r4_2"/>
    <property type="match status" value="1"/>
</dbReference>
<keyword evidence="4" id="KW-0804">Transcription</keyword>
<dbReference type="Pfam" id="PF04542">
    <property type="entry name" value="Sigma70_r2"/>
    <property type="match status" value="1"/>
</dbReference>
<comment type="similarity">
    <text evidence="1">Belongs to the sigma-70 factor family. ECF subfamily.</text>
</comment>
<feature type="domain" description="RNA polymerase sigma factor 70 region 4 type 2" evidence="6">
    <location>
        <begin position="109"/>
        <end position="158"/>
    </location>
</feature>
<evidence type="ECO:0000256" key="1">
    <source>
        <dbReference type="ARBA" id="ARBA00010641"/>
    </source>
</evidence>
<sequence length="169" mass="19154">MEAVSVDALHRSDGAALQRFLQRLLGNAADAADARQETYLRLVRALSRTEIEQPRVFLFFVARNVALSLGKRRRFEASLFRSATHFDLAGITDEQVRTEQQVIARQQLRLVAAAIDELPPRCREAFLLSAFDGFTNGEIAARLGISQRMVEKHVAKAVLETHRRCRDFF</sequence>
<name>A0A1I4MLJ4_9HYPH</name>
<dbReference type="AlphaFoldDB" id="A0A1I4MLJ4"/>
<reference evidence="8" key="1">
    <citation type="submission" date="2016-10" db="EMBL/GenBank/DDBJ databases">
        <authorList>
            <person name="Varghese N."/>
            <person name="Submissions S."/>
        </authorList>
    </citation>
    <scope>NUCLEOTIDE SEQUENCE [LARGE SCALE GENOMIC DNA]</scope>
    <source>
        <strain evidence="8">CGMCC 1.6474</strain>
    </source>
</reference>
<dbReference type="NCBIfam" id="TIGR02937">
    <property type="entry name" value="sigma70-ECF"/>
    <property type="match status" value="1"/>
</dbReference>
<dbReference type="PANTHER" id="PTHR43133">
    <property type="entry name" value="RNA POLYMERASE ECF-TYPE SIGMA FACTO"/>
    <property type="match status" value="1"/>
</dbReference>
<protein>
    <submittedName>
        <fullName evidence="7">RNA polymerase sigma-70 factor, ECF subfamily</fullName>
    </submittedName>
</protein>
<dbReference type="InterPro" id="IPR014284">
    <property type="entry name" value="RNA_pol_sigma-70_dom"/>
</dbReference>
<dbReference type="GO" id="GO:0003677">
    <property type="term" value="F:DNA binding"/>
    <property type="evidence" value="ECO:0007669"/>
    <property type="project" value="InterPro"/>
</dbReference>
<dbReference type="Proteomes" id="UP000198804">
    <property type="component" value="Unassembled WGS sequence"/>
</dbReference>
<dbReference type="InterPro" id="IPR007627">
    <property type="entry name" value="RNA_pol_sigma70_r2"/>
</dbReference>
<gene>
    <name evidence="7" type="ORF">SAMN04488125_1404</name>
</gene>
<evidence type="ECO:0000256" key="4">
    <source>
        <dbReference type="ARBA" id="ARBA00023163"/>
    </source>
</evidence>
<evidence type="ECO:0000259" key="6">
    <source>
        <dbReference type="Pfam" id="PF08281"/>
    </source>
</evidence>